<dbReference type="Proteomes" id="UP001333102">
    <property type="component" value="Chromosome"/>
</dbReference>
<keyword evidence="5" id="KW-0969">Cilium</keyword>
<evidence type="ECO:0000256" key="2">
    <source>
        <dbReference type="SAM" id="MobiDB-lite"/>
    </source>
</evidence>
<accession>A0ABZ1BSN0</accession>
<dbReference type="PANTHER" id="PTHR38032">
    <property type="entry name" value="POLYMERASE-RELATED"/>
    <property type="match status" value="1"/>
</dbReference>
<dbReference type="InterPro" id="IPR005646">
    <property type="entry name" value="FapA"/>
</dbReference>
<gene>
    <name evidence="5" type="ORF">VLY81_06450</name>
</gene>
<protein>
    <submittedName>
        <fullName evidence="5">Flagellar assembly protein A</fullName>
    </submittedName>
</protein>
<dbReference type="RefSeq" id="WP_324670197.1">
    <property type="nucleotide sequence ID" value="NZ_CP141614.1"/>
</dbReference>
<dbReference type="InterPro" id="IPR036890">
    <property type="entry name" value="HATPase_C_sf"/>
</dbReference>
<dbReference type="InterPro" id="IPR046866">
    <property type="entry name" value="FapA_N"/>
</dbReference>
<dbReference type="Pfam" id="PF13581">
    <property type="entry name" value="HATPase_c_2"/>
    <property type="match status" value="1"/>
</dbReference>
<feature type="region of interest" description="Disordered" evidence="2">
    <location>
        <begin position="152"/>
        <end position="183"/>
    </location>
</feature>
<dbReference type="Gene3D" id="3.30.565.10">
    <property type="entry name" value="Histidine kinase-like ATPase, C-terminal domain"/>
    <property type="match status" value="1"/>
</dbReference>
<dbReference type="PROSITE" id="PS50889">
    <property type="entry name" value="S4"/>
    <property type="match status" value="1"/>
</dbReference>
<sequence length="766" mass="80115">MHARSIVVVLRGGDRSVVVGCRGAARDLARTVGFDPADQVRIATAVSEVVRVAIQHADGASLTLRQVQLPGRRGLEVVVEDTGATFADLDRALPNGGSAAEPEPGLVAALRLMDEYEVQPLEPRGARVRVCKWLPVPHGAADQDVPGRVEVETVPPGRGAPEAGGPGLAAPPEGAGPPAGEDGALAVQRGRVILYAPSGSGRLPTLRPGPHVAVRVNGTPVQRLRVVRPGDRIEVELIHDEPAVDLRVEVSPDGLEAVLHVERRPGRRYALADRPPSADLTLTAVPVETLPPPPVSRETIMTALQAAGVVYGIDEAAVRAVQASDESGAVIVARGLPPVPSQDGRTEVHFEDAPYVLAAPPDEALRADPLELYRVSTVAPGALLATRHPPRAGHPGRKVTGEVIPVATPKDARLRIGPGVLSDEEHQRAYAARGGRPTFHRGVVAVLPLHTVYGDVSPETGHVVFDGDVLVIGDVGESMRVEAGGRLTVGGVVSGAEVRAEEGAAIGRGIVRSRVVVGGQAAAALELAAALRPVQRQVEQLVTAVRFFKQQASVTARVAALGDGPIVRALVERKFAGLPRLVEGLLGMASRAAQAGAEGWDELVSTLYRAVTGPPGREGVAVDDLARIARRLGELAESLGASQGQPADVFTRYIHNALVEASGTVRMPSGACHYARIRAGRGFVMESGVFRGDEIVVQAGRVVLDEVGSPTGSKVWIAIVETGEVVARLVHPGVTVSIGGRRHDFVAPARLVRVRPTDTGLEVGPG</sequence>
<keyword evidence="6" id="KW-1185">Reference proteome</keyword>
<evidence type="ECO:0000259" key="3">
    <source>
        <dbReference type="Pfam" id="PF13581"/>
    </source>
</evidence>
<dbReference type="EMBL" id="CP141614">
    <property type="protein sequence ID" value="WRP15789.1"/>
    <property type="molecule type" value="Genomic_DNA"/>
</dbReference>
<evidence type="ECO:0000256" key="1">
    <source>
        <dbReference type="PROSITE-ProRule" id="PRU00182"/>
    </source>
</evidence>
<keyword evidence="1" id="KW-0694">RNA-binding</keyword>
<name>A0ABZ1BSN0_9FIRM</name>
<reference evidence="6" key="1">
    <citation type="submission" date="2023-12" db="EMBL/GenBank/DDBJ databases">
        <title>Novel isolates from deep terrestrial aquifers shed light on the physiology and ecology of the class Limnochordia.</title>
        <authorList>
            <person name="Karnachuk O.V."/>
            <person name="Lukina A.P."/>
            <person name="Avakyan M.R."/>
            <person name="Kadnikov V."/>
            <person name="Begmatov S."/>
            <person name="Beletsky A.V."/>
            <person name="Mardanov A.V."/>
            <person name="Ravin N.V."/>
        </authorList>
    </citation>
    <scope>NUCLEOTIDE SEQUENCE [LARGE SCALE GENOMIC DNA]</scope>
    <source>
        <strain evidence="6">LN</strain>
    </source>
</reference>
<proteinExistence type="predicted"/>
<dbReference type="Pfam" id="PF03961">
    <property type="entry name" value="FapA"/>
    <property type="match status" value="1"/>
</dbReference>
<evidence type="ECO:0000313" key="5">
    <source>
        <dbReference type="EMBL" id="WRP15789.1"/>
    </source>
</evidence>
<evidence type="ECO:0000259" key="4">
    <source>
        <dbReference type="Pfam" id="PF20250"/>
    </source>
</evidence>
<feature type="compositionally biased region" description="Low complexity" evidence="2">
    <location>
        <begin position="168"/>
        <end position="183"/>
    </location>
</feature>
<dbReference type="PANTHER" id="PTHR38032:SF1">
    <property type="entry name" value="RNA-BINDING PROTEIN KHPB N-TERMINAL DOMAIN-CONTAINING PROTEIN"/>
    <property type="match status" value="1"/>
</dbReference>
<dbReference type="Pfam" id="PF20250">
    <property type="entry name" value="FapA_N"/>
    <property type="match status" value="1"/>
</dbReference>
<feature type="domain" description="Histidine kinase/HSP90-like ATPase" evidence="3">
    <location>
        <begin position="21"/>
        <end position="132"/>
    </location>
</feature>
<dbReference type="InterPro" id="IPR046865">
    <property type="entry name" value="FapA_b_solenoid"/>
</dbReference>
<organism evidence="5 6">
    <name type="scientific">Geochorda subterranea</name>
    <dbReference type="NCBI Taxonomy" id="3109564"/>
    <lineage>
        <taxon>Bacteria</taxon>
        <taxon>Bacillati</taxon>
        <taxon>Bacillota</taxon>
        <taxon>Limnochordia</taxon>
        <taxon>Limnochordales</taxon>
        <taxon>Geochordaceae</taxon>
        <taxon>Geochorda</taxon>
    </lineage>
</organism>
<feature type="domain" description="Flagellar Assembly Protein A N-terminal region" evidence="4">
    <location>
        <begin position="247"/>
        <end position="440"/>
    </location>
</feature>
<keyword evidence="5" id="KW-0282">Flagellum</keyword>
<evidence type="ECO:0000313" key="6">
    <source>
        <dbReference type="Proteomes" id="UP001333102"/>
    </source>
</evidence>
<dbReference type="InterPro" id="IPR003594">
    <property type="entry name" value="HATPase_dom"/>
</dbReference>
<keyword evidence="5" id="KW-0966">Cell projection</keyword>